<dbReference type="GO" id="GO:0006282">
    <property type="term" value="P:regulation of DNA repair"/>
    <property type="evidence" value="ECO:0007669"/>
    <property type="project" value="UniProtKB-UniRule"/>
</dbReference>
<evidence type="ECO:0000313" key="8">
    <source>
        <dbReference type="EMBL" id="NDW14733.1"/>
    </source>
</evidence>
<dbReference type="EMBL" id="JAAAWO010000002">
    <property type="protein sequence ID" value="NDW14733.1"/>
    <property type="molecule type" value="Genomic_DNA"/>
</dbReference>
<dbReference type="Pfam" id="PF02631">
    <property type="entry name" value="RecX_HTH2"/>
    <property type="match status" value="1"/>
</dbReference>
<evidence type="ECO:0000256" key="2">
    <source>
        <dbReference type="ARBA" id="ARBA00009695"/>
    </source>
</evidence>
<dbReference type="InterPro" id="IPR036388">
    <property type="entry name" value="WH-like_DNA-bd_sf"/>
</dbReference>
<comment type="caution">
    <text evidence="8">The sequence shown here is derived from an EMBL/GenBank/DDBJ whole genome shotgun (WGS) entry which is preliminary data.</text>
</comment>
<feature type="domain" description="RecX third three-helical" evidence="7">
    <location>
        <begin position="100"/>
        <end position="146"/>
    </location>
</feature>
<dbReference type="PANTHER" id="PTHR33602">
    <property type="entry name" value="REGULATORY PROTEIN RECX FAMILY PROTEIN"/>
    <property type="match status" value="1"/>
</dbReference>
<comment type="subcellular location">
    <subcellularLocation>
        <location evidence="1 5">Cytoplasm</location>
    </subcellularLocation>
</comment>
<dbReference type="AlphaFoldDB" id="A0A6N9TBS2"/>
<evidence type="ECO:0000256" key="5">
    <source>
        <dbReference type="HAMAP-Rule" id="MF_01114"/>
    </source>
</evidence>
<comment type="similarity">
    <text evidence="2 5">Belongs to the RecX family.</text>
</comment>
<keyword evidence="9" id="KW-1185">Reference proteome</keyword>
<dbReference type="Gene3D" id="1.10.10.10">
    <property type="entry name" value="Winged helix-like DNA-binding domain superfamily/Winged helix DNA-binding domain"/>
    <property type="match status" value="3"/>
</dbReference>
<dbReference type="GO" id="GO:0005737">
    <property type="term" value="C:cytoplasm"/>
    <property type="evidence" value="ECO:0007669"/>
    <property type="project" value="UniProtKB-SubCell"/>
</dbReference>
<evidence type="ECO:0000259" key="7">
    <source>
        <dbReference type="Pfam" id="PF21981"/>
    </source>
</evidence>
<dbReference type="HAMAP" id="MF_01114">
    <property type="entry name" value="RecX"/>
    <property type="match status" value="1"/>
</dbReference>
<evidence type="ECO:0000256" key="3">
    <source>
        <dbReference type="ARBA" id="ARBA00018111"/>
    </source>
</evidence>
<dbReference type="InterPro" id="IPR053925">
    <property type="entry name" value="RecX_HTH_3rd"/>
</dbReference>
<evidence type="ECO:0000313" key="9">
    <source>
        <dbReference type="Proteomes" id="UP000471381"/>
    </source>
</evidence>
<organism evidence="8 9">
    <name type="scientific">Alteromonas genovensis</name>
    <dbReference type="NCBI Taxonomy" id="471225"/>
    <lineage>
        <taxon>Bacteria</taxon>
        <taxon>Pseudomonadati</taxon>
        <taxon>Pseudomonadota</taxon>
        <taxon>Gammaproteobacteria</taxon>
        <taxon>Alteromonadales</taxon>
        <taxon>Alteromonadaceae</taxon>
        <taxon>Alteromonas/Salinimonas group</taxon>
        <taxon>Alteromonas</taxon>
    </lineage>
</organism>
<dbReference type="RefSeq" id="WP_163105308.1">
    <property type="nucleotide sequence ID" value="NZ_JAAAWO010000002.1"/>
</dbReference>
<dbReference type="PANTHER" id="PTHR33602:SF1">
    <property type="entry name" value="REGULATORY PROTEIN RECX FAMILY PROTEIN"/>
    <property type="match status" value="1"/>
</dbReference>
<sequence length="149" mass="17612">MSEFDRKIIIDAITRMLARREHSYSEIVRKLTQKGIENEALLPILDAFREADIQSDERFAQSRARALYLKGKGPRVIKLDLQQYGVDEGYVRQAFEEIEADWFESAKTAKVKKFGAFFETDFTLRQKQKRFLQYRGFYQEHIDYAVSNE</sequence>
<protein>
    <recommendedName>
        <fullName evidence="3 5">Regulatory protein RecX</fullName>
    </recommendedName>
</protein>
<dbReference type="InterPro" id="IPR053924">
    <property type="entry name" value="RecX_HTH_2nd"/>
</dbReference>
<feature type="domain" description="RecX second three-helical" evidence="6">
    <location>
        <begin position="55"/>
        <end position="94"/>
    </location>
</feature>
<evidence type="ECO:0000256" key="1">
    <source>
        <dbReference type="ARBA" id="ARBA00004496"/>
    </source>
</evidence>
<keyword evidence="4 5" id="KW-0963">Cytoplasm</keyword>
<gene>
    <name evidence="5" type="primary">recX</name>
    <name evidence="8" type="ORF">GTQ48_04185</name>
</gene>
<comment type="function">
    <text evidence="5">Modulates RecA activity.</text>
</comment>
<accession>A0A6N9TBS2</accession>
<dbReference type="Pfam" id="PF21981">
    <property type="entry name" value="RecX_HTH3"/>
    <property type="match status" value="1"/>
</dbReference>
<evidence type="ECO:0000259" key="6">
    <source>
        <dbReference type="Pfam" id="PF02631"/>
    </source>
</evidence>
<proteinExistence type="inferred from homology"/>
<dbReference type="InterPro" id="IPR003783">
    <property type="entry name" value="Regulatory_RecX"/>
</dbReference>
<name>A0A6N9TBS2_9ALTE</name>
<evidence type="ECO:0000256" key="4">
    <source>
        <dbReference type="ARBA" id="ARBA00022490"/>
    </source>
</evidence>
<reference evidence="8 9" key="1">
    <citation type="submission" date="2020-01" db="EMBL/GenBank/DDBJ databases">
        <title>Genomes of bacteria type strains.</title>
        <authorList>
            <person name="Chen J."/>
            <person name="Zhu S."/>
            <person name="Yang J."/>
        </authorList>
    </citation>
    <scope>NUCLEOTIDE SEQUENCE [LARGE SCALE GENOMIC DNA]</scope>
    <source>
        <strain evidence="8 9">LMG 24078</strain>
    </source>
</reference>
<dbReference type="Proteomes" id="UP000471381">
    <property type="component" value="Unassembled WGS sequence"/>
</dbReference>